<protein>
    <submittedName>
        <fullName evidence="1">Uncharacterized protein</fullName>
    </submittedName>
</protein>
<gene>
    <name evidence="1" type="ORF">myaer102_21000</name>
</gene>
<evidence type="ECO:0000313" key="1">
    <source>
        <dbReference type="EMBL" id="BBH39566.1"/>
    </source>
</evidence>
<accession>A0A3G9JG84</accession>
<dbReference type="Proteomes" id="UP000278152">
    <property type="component" value="Chromosome"/>
</dbReference>
<dbReference type="KEGG" id="mvz:myaer102_21000"/>
<dbReference type="AlphaFoldDB" id="A0A3G9JG84"/>
<evidence type="ECO:0000313" key="2">
    <source>
        <dbReference type="Proteomes" id="UP000278152"/>
    </source>
</evidence>
<proteinExistence type="predicted"/>
<organism evidence="1 2">
    <name type="scientific">Microcystis viridis NIES-102</name>
    <dbReference type="NCBI Taxonomy" id="213615"/>
    <lineage>
        <taxon>Bacteria</taxon>
        <taxon>Bacillati</taxon>
        <taxon>Cyanobacteriota</taxon>
        <taxon>Cyanophyceae</taxon>
        <taxon>Oscillatoriophycideae</taxon>
        <taxon>Chroococcales</taxon>
        <taxon>Microcystaceae</taxon>
        <taxon>Microcystis</taxon>
    </lineage>
</organism>
<reference evidence="1 2" key="1">
    <citation type="submission" date="2018-11" db="EMBL/GenBank/DDBJ databases">
        <title>Complete genome sequence of Microcystis aeruginosa NIES-102.</title>
        <authorList>
            <person name="Yamaguchi H."/>
            <person name="Suzuki S."/>
            <person name="Kawachi M."/>
        </authorList>
    </citation>
    <scope>NUCLEOTIDE SEQUENCE [LARGE SCALE GENOMIC DNA]</scope>
    <source>
        <strain evidence="1 2">NIES-102</strain>
    </source>
</reference>
<dbReference type="EMBL" id="AP019314">
    <property type="protein sequence ID" value="BBH39566.1"/>
    <property type="molecule type" value="Genomic_DNA"/>
</dbReference>
<name>A0A3G9JG84_MICVR</name>
<sequence>MVVEYFETRYKQIFEQVFPHIKRQEVGTLSSVIYLILDTSQAQELWVLRFVLCNGREL</sequence>